<dbReference type="Proteomes" id="UP001144110">
    <property type="component" value="Unassembled WGS sequence"/>
</dbReference>
<proteinExistence type="predicted"/>
<reference evidence="1" key="1">
    <citation type="submission" date="2022-11" db="EMBL/GenBank/DDBJ databases">
        <title>Candidatus Alkanophaga archaea from heated hydrothermal vent sediment oxidize petroleum alkanes.</title>
        <authorList>
            <person name="Zehnle H."/>
            <person name="Laso-Perez R."/>
            <person name="Lipp J."/>
            <person name="Teske A."/>
            <person name="Wegener G."/>
        </authorList>
    </citation>
    <scope>NUCLEOTIDE SEQUENCE</scope>
    <source>
        <strain evidence="1">MCA70</strain>
    </source>
</reference>
<comment type="caution">
    <text evidence="1">The sequence shown here is derived from an EMBL/GenBank/DDBJ whole genome shotgun (WGS) entry which is preliminary data.</text>
</comment>
<name>A0AAE3P684_9BACT</name>
<dbReference type="AlphaFoldDB" id="A0AAE3P684"/>
<sequence>MKILYNHRIYANFYFWRRAKKEIDLIEEREGKLYAYEIKWKKRKVRPPEVFKKAYPNSEFFVITQENFFEFLGSSPKIYRTL</sequence>
<dbReference type="EMBL" id="JAPHEG010000004">
    <property type="protein sequence ID" value="MDF2953796.1"/>
    <property type="molecule type" value="Genomic_DNA"/>
</dbReference>
<gene>
    <name evidence="1" type="ORF">OD816_001041</name>
</gene>
<evidence type="ECO:0000313" key="2">
    <source>
        <dbReference type="Proteomes" id="UP001144110"/>
    </source>
</evidence>
<evidence type="ECO:0000313" key="1">
    <source>
        <dbReference type="EMBL" id="MDF2953796.1"/>
    </source>
</evidence>
<organism evidence="1 2">
    <name type="scientific">Candidatus Thermodesulfobacterium syntrophicum</name>
    <dbReference type="NCBI Taxonomy" id="3060442"/>
    <lineage>
        <taxon>Bacteria</taxon>
        <taxon>Pseudomonadati</taxon>
        <taxon>Thermodesulfobacteriota</taxon>
        <taxon>Thermodesulfobacteria</taxon>
        <taxon>Thermodesulfobacteriales</taxon>
        <taxon>Thermodesulfobacteriaceae</taxon>
        <taxon>Thermodesulfobacterium</taxon>
    </lineage>
</organism>
<accession>A0AAE3P684</accession>
<protein>
    <submittedName>
        <fullName evidence="1">ATPase</fullName>
    </submittedName>
</protein>